<organism evidence="1 2">
    <name type="scientific">Dorea formicigenerans</name>
    <dbReference type="NCBI Taxonomy" id="39486"/>
    <lineage>
        <taxon>Bacteria</taxon>
        <taxon>Bacillati</taxon>
        <taxon>Bacillota</taxon>
        <taxon>Clostridia</taxon>
        <taxon>Lachnospirales</taxon>
        <taxon>Lachnospiraceae</taxon>
        <taxon>Dorea</taxon>
    </lineage>
</organism>
<accession>A0A564TGE0</accession>
<dbReference type="EMBL" id="CABHNI010000027">
    <property type="protein sequence ID" value="VUX06336.1"/>
    <property type="molecule type" value="Genomic_DNA"/>
</dbReference>
<dbReference type="RefSeq" id="WP_242978725.1">
    <property type="nucleotide sequence ID" value="NZ_CABHNI010000027.1"/>
</dbReference>
<reference evidence="1 2" key="1">
    <citation type="submission" date="2019-07" db="EMBL/GenBank/DDBJ databases">
        <authorList>
            <person name="Hibberd C M."/>
            <person name="Gehrig L. J."/>
            <person name="Chang H.-W."/>
            <person name="Venkatesh S."/>
        </authorList>
    </citation>
    <scope>NUCLEOTIDE SEQUENCE [LARGE SCALE GENOMIC DNA]</scope>
    <source>
        <strain evidence="1">Dorea_formicigenerans_SSTS_Bg7063</strain>
    </source>
</reference>
<proteinExistence type="predicted"/>
<dbReference type="Proteomes" id="UP000358366">
    <property type="component" value="Unassembled WGS sequence"/>
</dbReference>
<sequence length="45" mass="5191">MGEFEKSCVNCGVLNCAKRDKEYPEFCLTTNFDVKELEEIKKTIS</sequence>
<protein>
    <submittedName>
        <fullName evidence="1">Uncharacterized protein</fullName>
    </submittedName>
</protein>
<name>A0A564TGE0_9FIRM</name>
<evidence type="ECO:0000313" key="1">
    <source>
        <dbReference type="EMBL" id="VUX06336.1"/>
    </source>
</evidence>
<dbReference type="AlphaFoldDB" id="A0A564TGE0"/>
<evidence type="ECO:0000313" key="2">
    <source>
        <dbReference type="Proteomes" id="UP000358366"/>
    </source>
</evidence>
<gene>
    <name evidence="1" type="ORF">DFSSTS7063_01426</name>
</gene>